<keyword evidence="3" id="KW-1185">Reference proteome</keyword>
<dbReference type="EMBL" id="CP001359">
    <property type="protein sequence ID" value="ACL67391.1"/>
    <property type="molecule type" value="Genomic_DNA"/>
</dbReference>
<feature type="transmembrane region" description="Helical" evidence="1">
    <location>
        <begin position="18"/>
        <end position="36"/>
    </location>
</feature>
<evidence type="ECO:0000313" key="2">
    <source>
        <dbReference type="EMBL" id="ACL67391.1"/>
    </source>
</evidence>
<keyword evidence="1" id="KW-0812">Transmembrane</keyword>
<accession>B8J9K3</accession>
<evidence type="ECO:0000313" key="3">
    <source>
        <dbReference type="Proteomes" id="UP000007089"/>
    </source>
</evidence>
<sequence>MNPFGGAPAPTTVHMNDLLAFAAVAALWFLMQFVILPRMGVPT</sequence>
<gene>
    <name evidence="2" type="ordered locus">A2cp1_4073</name>
</gene>
<keyword evidence="1" id="KW-1133">Transmembrane helix</keyword>
<dbReference type="HOGENOM" id="CLU_213614_0_0_7"/>
<protein>
    <submittedName>
        <fullName evidence="2">Uncharacterized protein</fullName>
    </submittedName>
</protein>
<dbReference type="Proteomes" id="UP000007089">
    <property type="component" value="Chromosome"/>
</dbReference>
<reference evidence="2" key="1">
    <citation type="submission" date="2009-01" db="EMBL/GenBank/DDBJ databases">
        <title>Complete sequence of Anaeromyxobacter dehalogenans 2CP-1.</title>
        <authorList>
            <consortium name="US DOE Joint Genome Institute"/>
            <person name="Lucas S."/>
            <person name="Copeland A."/>
            <person name="Lapidus A."/>
            <person name="Glavina del Rio T."/>
            <person name="Dalin E."/>
            <person name="Tice H."/>
            <person name="Bruce D."/>
            <person name="Goodwin L."/>
            <person name="Pitluck S."/>
            <person name="Saunders E."/>
            <person name="Brettin T."/>
            <person name="Detter J.C."/>
            <person name="Han C."/>
            <person name="Larimer F."/>
            <person name="Land M."/>
            <person name="Hauser L."/>
            <person name="Kyrpides N."/>
            <person name="Ovchinnikova G."/>
            <person name="Beliaev A.S."/>
            <person name="Richardson P."/>
        </authorList>
    </citation>
    <scope>NUCLEOTIDE SEQUENCE</scope>
    <source>
        <strain evidence="2">2CP-1</strain>
    </source>
</reference>
<dbReference type="KEGG" id="acp:A2cp1_4073"/>
<keyword evidence="1" id="KW-0472">Membrane</keyword>
<name>B8J9K3_ANAD2</name>
<evidence type="ECO:0000256" key="1">
    <source>
        <dbReference type="SAM" id="Phobius"/>
    </source>
</evidence>
<proteinExistence type="predicted"/>
<dbReference type="AlphaFoldDB" id="B8J9K3"/>
<organism evidence="2 3">
    <name type="scientific">Anaeromyxobacter dehalogenans (strain ATCC BAA-258 / DSM 21875 / 2CP-1)</name>
    <dbReference type="NCBI Taxonomy" id="455488"/>
    <lineage>
        <taxon>Bacteria</taxon>
        <taxon>Pseudomonadati</taxon>
        <taxon>Myxococcota</taxon>
        <taxon>Myxococcia</taxon>
        <taxon>Myxococcales</taxon>
        <taxon>Cystobacterineae</taxon>
        <taxon>Anaeromyxobacteraceae</taxon>
        <taxon>Anaeromyxobacter</taxon>
    </lineage>
</organism>